<dbReference type="RefSeq" id="WP_203845926.1">
    <property type="nucleotide sequence ID" value="NZ_BAAAVW010000006.1"/>
</dbReference>
<dbReference type="InterPro" id="IPR008979">
    <property type="entry name" value="Galactose-bd-like_sf"/>
</dbReference>
<dbReference type="Proteomes" id="UP000660611">
    <property type="component" value="Unassembled WGS sequence"/>
</dbReference>
<evidence type="ECO:0000256" key="1">
    <source>
        <dbReference type="SAM" id="SignalP"/>
    </source>
</evidence>
<dbReference type="InterPro" id="IPR014262">
    <property type="entry name" value="HAF_rpt"/>
</dbReference>
<dbReference type="Gene3D" id="2.60.120.430">
    <property type="entry name" value="Galactose-binding lectin"/>
    <property type="match status" value="1"/>
</dbReference>
<feature type="signal peptide" evidence="1">
    <location>
        <begin position="1"/>
        <end position="26"/>
    </location>
</feature>
<accession>A0A919U720</accession>
<keyword evidence="1" id="KW-0732">Signal</keyword>
<protein>
    <submittedName>
        <fullName evidence="2">Uncharacterized protein</fullName>
    </submittedName>
</protein>
<reference evidence="2" key="1">
    <citation type="submission" date="2021-01" db="EMBL/GenBank/DDBJ databases">
        <title>Whole genome shotgun sequence of Dactylosporangium siamense NBRC 106093.</title>
        <authorList>
            <person name="Komaki H."/>
            <person name="Tamura T."/>
        </authorList>
    </citation>
    <scope>NUCLEOTIDE SEQUENCE</scope>
    <source>
        <strain evidence="2">NBRC 106093</strain>
    </source>
</reference>
<evidence type="ECO:0000313" key="2">
    <source>
        <dbReference type="EMBL" id="GIG44082.1"/>
    </source>
</evidence>
<proteinExistence type="predicted"/>
<dbReference type="AlphaFoldDB" id="A0A919U720"/>
<feature type="chain" id="PRO_5038047126" evidence="1">
    <location>
        <begin position="27"/>
        <end position="508"/>
    </location>
</feature>
<gene>
    <name evidence="2" type="ORF">Dsi01nite_021230</name>
</gene>
<keyword evidence="3" id="KW-1185">Reference proteome</keyword>
<dbReference type="NCBIfam" id="TIGR02913">
    <property type="entry name" value="HAF_rpt"/>
    <property type="match status" value="1"/>
</dbReference>
<organism evidence="2 3">
    <name type="scientific">Dactylosporangium siamense</name>
    <dbReference type="NCBI Taxonomy" id="685454"/>
    <lineage>
        <taxon>Bacteria</taxon>
        <taxon>Bacillati</taxon>
        <taxon>Actinomycetota</taxon>
        <taxon>Actinomycetes</taxon>
        <taxon>Micromonosporales</taxon>
        <taxon>Micromonosporaceae</taxon>
        <taxon>Dactylosporangium</taxon>
    </lineage>
</organism>
<dbReference type="SUPFAM" id="SSF49785">
    <property type="entry name" value="Galactose-binding domain-like"/>
    <property type="match status" value="1"/>
</dbReference>
<name>A0A919U720_9ACTN</name>
<comment type="caution">
    <text evidence="2">The sequence shown here is derived from an EMBL/GenBank/DDBJ whole genome shotgun (WGS) entry which is preliminary data.</text>
</comment>
<dbReference type="EMBL" id="BONQ01000030">
    <property type="protein sequence ID" value="GIG44082.1"/>
    <property type="molecule type" value="Genomic_DNA"/>
</dbReference>
<sequence>MHRKTRVAAVLLIAAALPAVPTPAAAAAPPPRYTITDLGVLSADPQAQSTALAINNAGVVVGNTTTPSGQHAFRWAGGVMTDLGTLPGGGTSTANAVNDAGQIAGTADRSSGGYGYPVKWSSTGAITDLGGPVVNRLGVGNGIDQRGRVVGGQRPADSQGAPIAMLYQLDGSTTYLGTPPESLEAATAVNLQGHITANPGTVWRDGRLSPLPGLRYFNEDRTTAYAINQRDEVAGSAPVGDAETHAVMWPSATIQDGQPFGGIDIGTVDGIAYSTGRGINASGQVVGTADPMCHPCAAPKAWVWHPGGTITALDTLIPAGSGWQLQQANGINDRGQIVGRGLRNGAYHAFLLTPRFTATVNFQPAAASVPVGYTADSGLVYGSRAGGLMYGWATDNTAATRDRNSAGALDQRYDTLIHAQRPTTANRWELAVPNGDYLVHLAAGDPDHTDSVYRFTVEGVAAINGTPSATQHFFERTLAVTVTDGRLTVANGPGASNNKLAYVDVAVL</sequence>
<evidence type="ECO:0000313" key="3">
    <source>
        <dbReference type="Proteomes" id="UP000660611"/>
    </source>
</evidence>